<evidence type="ECO:0000256" key="1">
    <source>
        <dbReference type="SAM" id="MobiDB-lite"/>
    </source>
</evidence>
<dbReference type="EMBL" id="GBRH01275524">
    <property type="protein sequence ID" value="JAD22371.1"/>
    <property type="molecule type" value="Transcribed_RNA"/>
</dbReference>
<accession>A0A0A8Y858</accession>
<reference evidence="2" key="2">
    <citation type="journal article" date="2015" name="Data Brief">
        <title>Shoot transcriptome of the giant reed, Arundo donax.</title>
        <authorList>
            <person name="Barrero R.A."/>
            <person name="Guerrero F.D."/>
            <person name="Moolhuijzen P."/>
            <person name="Goolsby J.A."/>
            <person name="Tidwell J."/>
            <person name="Bellgard S.E."/>
            <person name="Bellgard M.I."/>
        </authorList>
    </citation>
    <scope>NUCLEOTIDE SEQUENCE</scope>
    <source>
        <tissue evidence="2">Shoot tissue taken approximately 20 cm above the soil surface</tissue>
    </source>
</reference>
<feature type="region of interest" description="Disordered" evidence="1">
    <location>
        <begin position="1"/>
        <end position="55"/>
    </location>
</feature>
<reference evidence="2" key="1">
    <citation type="submission" date="2014-09" db="EMBL/GenBank/DDBJ databases">
        <authorList>
            <person name="Magalhaes I.L.F."/>
            <person name="Oliveira U."/>
            <person name="Santos F.R."/>
            <person name="Vidigal T.H.D.A."/>
            <person name="Brescovit A.D."/>
            <person name="Santos A.J."/>
        </authorList>
    </citation>
    <scope>NUCLEOTIDE SEQUENCE</scope>
    <source>
        <tissue evidence="2">Shoot tissue taken approximately 20 cm above the soil surface</tissue>
    </source>
</reference>
<protein>
    <submittedName>
        <fullName evidence="2">Uncharacterized protein</fullName>
    </submittedName>
</protein>
<proteinExistence type="predicted"/>
<sequence>MMVGCSAVLRARTARDGDSVSPDDGETAGPRPLPTVRTPVRRPRRTDGAGRFPLA</sequence>
<dbReference type="AlphaFoldDB" id="A0A0A8Y858"/>
<evidence type="ECO:0000313" key="2">
    <source>
        <dbReference type="EMBL" id="JAD22371.1"/>
    </source>
</evidence>
<organism evidence="2">
    <name type="scientific">Arundo donax</name>
    <name type="common">Giant reed</name>
    <name type="synonym">Donax arundinaceus</name>
    <dbReference type="NCBI Taxonomy" id="35708"/>
    <lineage>
        <taxon>Eukaryota</taxon>
        <taxon>Viridiplantae</taxon>
        <taxon>Streptophyta</taxon>
        <taxon>Embryophyta</taxon>
        <taxon>Tracheophyta</taxon>
        <taxon>Spermatophyta</taxon>
        <taxon>Magnoliopsida</taxon>
        <taxon>Liliopsida</taxon>
        <taxon>Poales</taxon>
        <taxon>Poaceae</taxon>
        <taxon>PACMAD clade</taxon>
        <taxon>Arundinoideae</taxon>
        <taxon>Arundineae</taxon>
        <taxon>Arundo</taxon>
    </lineage>
</organism>
<name>A0A0A8Y858_ARUDO</name>